<comment type="catalytic activity">
    <reaction evidence="6 7">
        <text>(S)-lactate + NAD(+) = pyruvate + NADH + H(+)</text>
        <dbReference type="Rhea" id="RHEA:23444"/>
        <dbReference type="ChEBI" id="CHEBI:15361"/>
        <dbReference type="ChEBI" id="CHEBI:15378"/>
        <dbReference type="ChEBI" id="CHEBI:16651"/>
        <dbReference type="ChEBI" id="CHEBI:57540"/>
        <dbReference type="ChEBI" id="CHEBI:57945"/>
        <dbReference type="EC" id="1.1.1.27"/>
    </reaction>
</comment>
<keyword evidence="4 7" id="KW-0560">Oxidoreductase</keyword>
<feature type="binding site" evidence="7 9">
    <location>
        <position position="37"/>
    </location>
    <ligand>
        <name>NAD(+)</name>
        <dbReference type="ChEBI" id="CHEBI:57540"/>
    </ligand>
</feature>
<dbReference type="UniPathway" id="UPA00554">
    <property type="reaction ID" value="UER00611"/>
</dbReference>
<comment type="pathway">
    <text evidence="1 7">Fermentation; pyruvate fermentation to lactate; (S)-lactate from pyruvate: step 1/1.</text>
</comment>
<dbReference type="RefSeq" id="WP_015359768.1">
    <property type="nucleotide sequence ID" value="NZ_CP014672.1"/>
</dbReference>
<evidence type="ECO:0000256" key="9">
    <source>
        <dbReference type="PIRSR" id="PIRSR000102-3"/>
    </source>
</evidence>
<feature type="binding site" evidence="7">
    <location>
        <position position="84"/>
    </location>
    <ligand>
        <name>substrate</name>
    </ligand>
</feature>
<dbReference type="InterPro" id="IPR011304">
    <property type="entry name" value="L-lactate_DH"/>
</dbReference>
<dbReference type="PROSITE" id="PS00064">
    <property type="entry name" value="L_LDH"/>
    <property type="match status" value="1"/>
</dbReference>
<evidence type="ECO:0000259" key="10">
    <source>
        <dbReference type="Pfam" id="PF00056"/>
    </source>
</evidence>
<feature type="binding site" evidence="9">
    <location>
        <begin position="12"/>
        <end position="17"/>
    </location>
    <ligand>
        <name>NAD(+)</name>
        <dbReference type="ChEBI" id="CHEBI:57540"/>
    </ligand>
</feature>
<dbReference type="InterPro" id="IPR036291">
    <property type="entry name" value="NAD(P)-bd_dom_sf"/>
</dbReference>
<feature type="binding site" evidence="7">
    <location>
        <position position="172"/>
    </location>
    <ligand>
        <name>beta-D-fructose 1,6-bisphosphate</name>
        <dbReference type="ChEBI" id="CHEBI:32966"/>
        <note>allosteric activator</note>
    </ligand>
</feature>
<dbReference type="EMBL" id="CP014672">
    <property type="protein sequence ID" value="ANW99380.1"/>
    <property type="molecule type" value="Genomic_DNA"/>
</dbReference>
<dbReference type="Pfam" id="PF02866">
    <property type="entry name" value="Ldh_1_C"/>
    <property type="match status" value="1"/>
</dbReference>
<name>A0A1B1YF58_THEST</name>
<dbReference type="GO" id="GO:0006096">
    <property type="term" value="P:glycolytic process"/>
    <property type="evidence" value="ECO:0007669"/>
    <property type="project" value="UniProtKB-UniRule"/>
</dbReference>
<dbReference type="OrthoDB" id="9802969at2"/>
<feature type="binding site" evidence="7">
    <location>
        <position position="90"/>
    </location>
    <ligand>
        <name>substrate</name>
    </ligand>
</feature>
<comment type="function">
    <text evidence="7">Catalyzes the conversion of lactate to pyruvate.</text>
</comment>
<dbReference type="GO" id="GO:0006089">
    <property type="term" value="P:lactate metabolic process"/>
    <property type="evidence" value="ECO:0007669"/>
    <property type="project" value="TreeGrafter"/>
</dbReference>
<dbReference type="SUPFAM" id="SSF51735">
    <property type="entry name" value="NAD(P)-binding Rossmann-fold domains"/>
    <property type="match status" value="1"/>
</dbReference>
<evidence type="ECO:0000313" key="12">
    <source>
        <dbReference type="EMBL" id="ANW99380.1"/>
    </source>
</evidence>
<feature type="domain" description="Lactate/malate dehydrogenase C-terminal" evidence="11">
    <location>
        <begin position="149"/>
        <end position="314"/>
    </location>
</feature>
<dbReference type="FunFam" id="3.40.50.720:FF:000018">
    <property type="entry name" value="Malate dehydrogenase"/>
    <property type="match status" value="1"/>
</dbReference>
<evidence type="ECO:0000256" key="5">
    <source>
        <dbReference type="ARBA" id="ARBA00023027"/>
    </source>
</evidence>
<feature type="binding site" evidence="7">
    <location>
        <begin position="124"/>
        <end position="127"/>
    </location>
    <ligand>
        <name>substrate</name>
    </ligand>
</feature>
<feature type="modified residue" description="Phosphotyrosine" evidence="7">
    <location>
        <position position="225"/>
    </location>
</feature>
<feature type="binding site" evidence="7">
    <location>
        <begin position="81"/>
        <end position="82"/>
    </location>
    <ligand>
        <name>NAD(+)</name>
        <dbReference type="ChEBI" id="CHEBI:57540"/>
    </ligand>
</feature>
<evidence type="ECO:0000259" key="11">
    <source>
        <dbReference type="Pfam" id="PF02866"/>
    </source>
</evidence>
<dbReference type="InterPro" id="IPR015955">
    <property type="entry name" value="Lactate_DH/Glyco_Ohase_4_C"/>
</dbReference>
<evidence type="ECO:0000313" key="13">
    <source>
        <dbReference type="Proteomes" id="UP000092971"/>
    </source>
</evidence>
<dbReference type="GO" id="GO:0005737">
    <property type="term" value="C:cytoplasm"/>
    <property type="evidence" value="ECO:0007669"/>
    <property type="project" value="UniProtKB-SubCell"/>
</dbReference>
<comment type="similarity">
    <text evidence="2 7">Belongs to the LDH/MDH superfamily. LDH family.</text>
</comment>
<evidence type="ECO:0000256" key="8">
    <source>
        <dbReference type="PIRSR" id="PIRSR000102-1"/>
    </source>
</evidence>
<feature type="binding site" evidence="7">
    <location>
        <position position="157"/>
    </location>
    <ligand>
        <name>beta-D-fructose 1,6-bisphosphate</name>
        <dbReference type="ChEBI" id="CHEBI:32966"/>
        <note>allosteric activator</note>
    </ligand>
</feature>
<evidence type="ECO:0000256" key="1">
    <source>
        <dbReference type="ARBA" id="ARBA00004843"/>
    </source>
</evidence>
<evidence type="ECO:0000256" key="7">
    <source>
        <dbReference type="HAMAP-Rule" id="MF_00488"/>
    </source>
</evidence>
<protein>
    <recommendedName>
        <fullName evidence="3 7">L-lactate dehydrogenase</fullName>
        <shortName evidence="7">L-LDH</shortName>
        <ecNumber evidence="3 7">1.1.1.27</ecNumber>
    </recommendedName>
</protein>
<dbReference type="Pfam" id="PF00056">
    <property type="entry name" value="Ldh_1_N"/>
    <property type="match status" value="1"/>
</dbReference>
<dbReference type="PANTHER" id="PTHR43128:SF16">
    <property type="entry name" value="L-LACTATE DEHYDROGENASE"/>
    <property type="match status" value="1"/>
</dbReference>
<feature type="binding site" evidence="7">
    <location>
        <position position="16"/>
    </location>
    <ligand>
        <name>NAD(+)</name>
        <dbReference type="ChEBI" id="CHEBI:57540"/>
    </ligand>
</feature>
<dbReference type="Gene3D" id="3.90.110.10">
    <property type="entry name" value="Lactate dehydrogenase/glycoside hydrolase, family 4, C-terminal"/>
    <property type="match status" value="1"/>
</dbReference>
<keyword evidence="7" id="KW-0963">Cytoplasm</keyword>
<comment type="subunit">
    <text evidence="7">Homotetramer.</text>
</comment>
<reference evidence="12 13" key="1">
    <citation type="submission" date="2016-02" db="EMBL/GenBank/DDBJ databases">
        <title>Comparison of Clostridium stercorarium subspecies using comparative genomics and transcriptomics.</title>
        <authorList>
            <person name="Schellenberg J."/>
            <person name="Thallinger G."/>
            <person name="Levin D.B."/>
            <person name="Zhang X."/>
            <person name="Alvare G."/>
            <person name="Fristensky B."/>
            <person name="Sparling R."/>
        </authorList>
    </citation>
    <scope>NUCLEOTIDE SEQUENCE [LARGE SCALE GENOMIC DNA]</scope>
    <source>
        <strain evidence="12 13">DSM 2910</strain>
    </source>
</reference>
<dbReference type="PRINTS" id="PR00086">
    <property type="entry name" value="LLDHDRGNASE"/>
</dbReference>
<dbReference type="AlphaFoldDB" id="A0A1B1YF58"/>
<dbReference type="CDD" id="cd05292">
    <property type="entry name" value="LDH_2"/>
    <property type="match status" value="1"/>
</dbReference>
<dbReference type="NCBIfam" id="NF000824">
    <property type="entry name" value="PRK00066.1"/>
    <property type="match status" value="1"/>
</dbReference>
<feature type="binding site" evidence="7 9">
    <location>
        <begin position="122"/>
        <end position="124"/>
    </location>
    <ligand>
        <name>NAD(+)</name>
        <dbReference type="ChEBI" id="CHEBI:57540"/>
    </ligand>
</feature>
<dbReference type="HAMAP" id="MF_00488">
    <property type="entry name" value="Lactate_dehydrog"/>
    <property type="match status" value="1"/>
</dbReference>
<dbReference type="InterPro" id="IPR001557">
    <property type="entry name" value="L-lactate/malate_DH"/>
</dbReference>
<evidence type="ECO:0000256" key="6">
    <source>
        <dbReference type="ARBA" id="ARBA00049258"/>
    </source>
</evidence>
<dbReference type="NCBIfam" id="NF004863">
    <property type="entry name" value="PRK06223.1"/>
    <property type="match status" value="1"/>
</dbReference>
<dbReference type="NCBIfam" id="TIGR01771">
    <property type="entry name" value="L-LDH-NAD"/>
    <property type="match status" value="1"/>
</dbReference>
<keyword evidence="5 7" id="KW-0520">NAD</keyword>
<dbReference type="InterPro" id="IPR018177">
    <property type="entry name" value="L-lactate_DH_AS"/>
</dbReference>
<feature type="binding site" evidence="7">
    <location>
        <position position="67"/>
    </location>
    <ligand>
        <name>NAD(+)</name>
        <dbReference type="ChEBI" id="CHEBI:57540"/>
    </ligand>
</feature>
<comment type="subcellular location">
    <subcellularLocation>
        <location evidence="7">Cytoplasm</location>
    </subcellularLocation>
</comment>
<dbReference type="SMR" id="A0A1B1YF58"/>
<feature type="active site" description="Proton acceptor" evidence="7 8">
    <location>
        <position position="179"/>
    </location>
</feature>
<dbReference type="EC" id="1.1.1.27" evidence="3 7"/>
<feature type="binding site" evidence="7">
    <location>
        <begin position="152"/>
        <end position="155"/>
    </location>
    <ligand>
        <name>substrate</name>
    </ligand>
</feature>
<accession>A0A1B1YF58</accession>
<feature type="binding site" evidence="7">
    <location>
        <position position="147"/>
    </location>
    <ligand>
        <name>NAD(+)</name>
        <dbReference type="ChEBI" id="CHEBI:57540"/>
    </ligand>
</feature>
<feature type="binding site" evidence="7">
    <location>
        <position position="42"/>
    </location>
    <ligand>
        <name>NAD(+)</name>
        <dbReference type="ChEBI" id="CHEBI:57540"/>
    </ligand>
</feature>
<dbReference type="Gene3D" id="3.40.50.720">
    <property type="entry name" value="NAD(P)-binding Rossmann-like Domain"/>
    <property type="match status" value="1"/>
</dbReference>
<comment type="caution">
    <text evidence="7">Lacks conserved residue(s) required for the propagation of feature annotation.</text>
</comment>
<keyword evidence="7" id="KW-0597">Phosphoprotein</keyword>
<dbReference type="InterPro" id="IPR022383">
    <property type="entry name" value="Lactate/malate_DH_C"/>
</dbReference>
<feature type="binding site" evidence="7">
    <location>
        <position position="234"/>
    </location>
    <ligand>
        <name>substrate</name>
    </ligand>
</feature>
<gene>
    <name evidence="7" type="primary">ldh</name>
    <name evidence="12" type="ORF">CSTERTH_10215</name>
</gene>
<dbReference type="GO" id="GO:0004459">
    <property type="term" value="F:L-lactate dehydrogenase (NAD+) activity"/>
    <property type="evidence" value="ECO:0007669"/>
    <property type="project" value="UniProtKB-UniRule"/>
</dbReference>
<dbReference type="PIRSF" id="PIRSF000102">
    <property type="entry name" value="Lac_mal_DH"/>
    <property type="match status" value="1"/>
</dbReference>
<organism evidence="12 13">
    <name type="scientific">Thermoclostridium stercorarium subsp. thermolacticum DSM 2910</name>
    <dbReference type="NCBI Taxonomy" id="1121336"/>
    <lineage>
        <taxon>Bacteria</taxon>
        <taxon>Bacillati</taxon>
        <taxon>Bacillota</taxon>
        <taxon>Clostridia</taxon>
        <taxon>Eubacteriales</taxon>
        <taxon>Oscillospiraceae</taxon>
        <taxon>Thermoclostridium</taxon>
    </lineage>
</organism>
<dbReference type="SUPFAM" id="SSF56327">
    <property type="entry name" value="LDH C-terminal domain-like"/>
    <property type="match status" value="1"/>
</dbReference>
<dbReference type="PANTHER" id="PTHR43128">
    <property type="entry name" value="L-2-HYDROXYCARBOXYLATE DEHYDROGENASE (NAD(P)(+))"/>
    <property type="match status" value="1"/>
</dbReference>
<sequence length="317" mass="34982">MKKDIQKVAIIGAGFVGSTTAFTLMQSGLFSEMVIIDVNKDKAEGEVMDLNHGMPFTKPVRIYHGTYKDIQDSDIIIISAGANQKEGETRLDLVQKNTAIFKNIVSEIIKYTTPENTIILVVTNPVDILTYVTAKISGWPAEKVIGSGTVLDTARFRYLIGEHVGVDVRNVHGYILGEHGDTELAAWSLTTIAGMPMDEYCKACSSCQEGRSKLEIFENVKNAAYEIIKRKGATYYAVALAVRRIVEAIMRDEHSILTVSSMLNGQYGLYDVCLSVPSVIDRNGVKRVLEVPLSDEEKQLLCKSADTLKKVISQLKI</sequence>
<comment type="activity regulation">
    <text evidence="7">Allosterically activated by fructose 1,6-bisphosphate (FBP).</text>
</comment>
<evidence type="ECO:0000256" key="2">
    <source>
        <dbReference type="ARBA" id="ARBA00006054"/>
    </source>
</evidence>
<proteinExistence type="inferred from homology"/>
<feature type="domain" description="Lactate/malate dehydrogenase N-terminal" evidence="10">
    <location>
        <begin position="7"/>
        <end position="146"/>
    </location>
</feature>
<evidence type="ECO:0000256" key="3">
    <source>
        <dbReference type="ARBA" id="ARBA00012967"/>
    </source>
</evidence>
<evidence type="ECO:0000256" key="4">
    <source>
        <dbReference type="ARBA" id="ARBA00023002"/>
    </source>
</evidence>
<dbReference type="InterPro" id="IPR001236">
    <property type="entry name" value="Lactate/malate_DH_N"/>
</dbReference>
<dbReference type="Proteomes" id="UP000092971">
    <property type="component" value="Chromosome"/>
</dbReference>
<feature type="binding site" evidence="9">
    <location>
        <position position="97"/>
    </location>
    <ligand>
        <name>NAD(+)</name>
        <dbReference type="ChEBI" id="CHEBI:57540"/>
    </ligand>
</feature>
<keyword evidence="7" id="KW-0021">Allosteric enzyme</keyword>